<protein>
    <submittedName>
        <fullName evidence="4">Pyrroline-5-carboxylate reductase</fullName>
        <ecNumber evidence="4">1.5.1.2</ecNumber>
    </submittedName>
</protein>
<evidence type="ECO:0000259" key="2">
    <source>
        <dbReference type="Pfam" id="PF03807"/>
    </source>
</evidence>
<organism evidence="4 5">
    <name type="scientific">Thalassospira povalilytica</name>
    <dbReference type="NCBI Taxonomy" id="732237"/>
    <lineage>
        <taxon>Bacteria</taxon>
        <taxon>Pseudomonadati</taxon>
        <taxon>Pseudomonadota</taxon>
        <taxon>Alphaproteobacteria</taxon>
        <taxon>Rhodospirillales</taxon>
        <taxon>Thalassospiraceae</taxon>
        <taxon>Thalassospira</taxon>
    </lineage>
</organism>
<feature type="domain" description="Pyrroline-5-carboxylate reductase dimerisation" evidence="3">
    <location>
        <begin position="161"/>
        <end position="254"/>
    </location>
</feature>
<dbReference type="PANTHER" id="PTHR11645:SF13">
    <property type="entry name" value="PYRROLINE-5-CARBOXYLATE REDUCTASE CATALYTIC N-TERMINAL DOMAIN-CONTAINING PROTEIN"/>
    <property type="match status" value="1"/>
</dbReference>
<name>A0ABX4R3D0_9PROT</name>
<dbReference type="InterPro" id="IPR029036">
    <property type="entry name" value="P5CR_dimer"/>
</dbReference>
<dbReference type="SUPFAM" id="SSF51735">
    <property type="entry name" value="NAD(P)-binding Rossmann-fold domains"/>
    <property type="match status" value="1"/>
</dbReference>
<dbReference type="PIRSF" id="PIRSF000193">
    <property type="entry name" value="Pyrrol-5-carb_rd"/>
    <property type="match status" value="1"/>
</dbReference>
<dbReference type="InterPro" id="IPR008927">
    <property type="entry name" value="6-PGluconate_DH-like_C_sf"/>
</dbReference>
<evidence type="ECO:0000259" key="3">
    <source>
        <dbReference type="Pfam" id="PF14748"/>
    </source>
</evidence>
<dbReference type="InterPro" id="IPR028939">
    <property type="entry name" value="P5C_Rdtase_cat_N"/>
</dbReference>
<dbReference type="RefSeq" id="WP_101248228.1">
    <property type="nucleotide sequence ID" value="NZ_PGTS01000010.1"/>
</dbReference>
<proteinExistence type="inferred from homology"/>
<comment type="caution">
    <text evidence="4">The sequence shown here is derived from an EMBL/GenBank/DDBJ whole genome shotgun (WGS) entry which is preliminary data.</text>
</comment>
<dbReference type="SUPFAM" id="SSF48179">
    <property type="entry name" value="6-phosphogluconate dehydrogenase C-terminal domain-like"/>
    <property type="match status" value="1"/>
</dbReference>
<dbReference type="EC" id="1.5.1.2" evidence="4"/>
<dbReference type="InterPro" id="IPR036291">
    <property type="entry name" value="NAD(P)-bd_dom_sf"/>
</dbReference>
<dbReference type="Gene3D" id="3.40.50.720">
    <property type="entry name" value="NAD(P)-binding Rossmann-like Domain"/>
    <property type="match status" value="1"/>
</dbReference>
<dbReference type="NCBIfam" id="NF005063">
    <property type="entry name" value="PRK06476.1"/>
    <property type="match status" value="1"/>
</dbReference>
<evidence type="ECO:0000313" key="5">
    <source>
        <dbReference type="Proteomes" id="UP000233365"/>
    </source>
</evidence>
<feature type="domain" description="Pyrroline-5-carboxylate reductase catalytic N-terminal" evidence="2">
    <location>
        <begin position="2"/>
        <end position="94"/>
    </location>
</feature>
<dbReference type="Proteomes" id="UP000233365">
    <property type="component" value="Unassembled WGS sequence"/>
</dbReference>
<accession>A0ABX4R3D0</accession>
<dbReference type="InterPro" id="IPR000304">
    <property type="entry name" value="Pyrroline-COOH_reductase"/>
</dbReference>
<reference evidence="4 5" key="1">
    <citation type="submission" date="2017-11" db="EMBL/GenBank/DDBJ databases">
        <title>Biodiversity and function of Thalassospira species in the particle-attached aromatic-hydrocarbon-degrading consortia from the surface seawater of the China South Sea.</title>
        <authorList>
            <person name="Dong C."/>
            <person name="Liu R."/>
            <person name="Shao Z."/>
        </authorList>
    </citation>
    <scope>NUCLEOTIDE SEQUENCE [LARGE SCALE GENOMIC DNA]</scope>
    <source>
        <strain evidence="4 5">139Z-12</strain>
    </source>
</reference>
<dbReference type="Pfam" id="PF14748">
    <property type="entry name" value="P5CR_dimer"/>
    <property type="match status" value="1"/>
</dbReference>
<dbReference type="Pfam" id="PF03807">
    <property type="entry name" value="F420_oxidored"/>
    <property type="match status" value="1"/>
</dbReference>
<keyword evidence="4" id="KW-0560">Oxidoreductase</keyword>
<gene>
    <name evidence="4" type="ORF">CU041_20035</name>
</gene>
<evidence type="ECO:0000313" key="4">
    <source>
        <dbReference type="EMBL" id="PKR47304.1"/>
    </source>
</evidence>
<dbReference type="EMBL" id="PGTS01000010">
    <property type="protein sequence ID" value="PKR47304.1"/>
    <property type="molecule type" value="Genomic_DNA"/>
</dbReference>
<dbReference type="PANTHER" id="PTHR11645">
    <property type="entry name" value="PYRROLINE-5-CARBOXYLATE REDUCTASE"/>
    <property type="match status" value="1"/>
</dbReference>
<dbReference type="Gene3D" id="1.10.3730.10">
    <property type="entry name" value="ProC C-terminal domain-like"/>
    <property type="match status" value="1"/>
</dbReference>
<dbReference type="GO" id="GO:0004735">
    <property type="term" value="F:pyrroline-5-carboxylate reductase activity"/>
    <property type="evidence" value="ECO:0007669"/>
    <property type="project" value="UniProtKB-EC"/>
</dbReference>
<keyword evidence="5" id="KW-1185">Reference proteome</keyword>
<comment type="similarity">
    <text evidence="1">Belongs to the pyrroline-5-carboxylate reductase family.</text>
</comment>
<evidence type="ECO:0000256" key="1">
    <source>
        <dbReference type="ARBA" id="ARBA00005525"/>
    </source>
</evidence>
<sequence>MKLGFIGTGAISDAVIRGLASSDYPVSEFIVSRRSDAVSRKLAADFENVRICDDNQAIIDQSDMIFLAVLPQIARDVLEPLDVPDDKKLVSLIATIPIAELKSWLGTNAQCDRAIPLPSVEHHACVTAIYPGSDDVMALFDKLGGAVAAKTIDSFDGYAAGSALMATYFTVLESAADWMVKQGSDAADARRYLAALFSGLAQNTAKSPDKSFAELVDGHSTPGGLNEQVAKTFARENGASAIHTALDEVFARIKAASDPTDQN</sequence>